<evidence type="ECO:0000313" key="3">
    <source>
        <dbReference type="EMBL" id="KAK8863785.1"/>
    </source>
</evidence>
<protein>
    <submittedName>
        <fullName evidence="3">Uncharacterized protein</fullName>
    </submittedName>
</protein>
<dbReference type="EMBL" id="JAPFFF010000017">
    <property type="protein sequence ID" value="KAK8863785.1"/>
    <property type="molecule type" value="Genomic_DNA"/>
</dbReference>
<evidence type="ECO:0000313" key="2">
    <source>
        <dbReference type="EMBL" id="KAK8834203.1"/>
    </source>
</evidence>
<proteinExistence type="predicted"/>
<organism evidence="3 4">
    <name type="scientific">Tritrichomonas musculus</name>
    <dbReference type="NCBI Taxonomy" id="1915356"/>
    <lineage>
        <taxon>Eukaryota</taxon>
        <taxon>Metamonada</taxon>
        <taxon>Parabasalia</taxon>
        <taxon>Tritrichomonadida</taxon>
        <taxon>Tritrichomonadidae</taxon>
        <taxon>Tritrichomonas</taxon>
    </lineage>
</organism>
<dbReference type="EMBL" id="JAPFFF010000472">
    <property type="protein sequence ID" value="KAK8834203.1"/>
    <property type="molecule type" value="Genomic_DNA"/>
</dbReference>
<keyword evidence="4" id="KW-1185">Reference proteome</keyword>
<name>A0ABR2IJF6_9EUKA</name>
<evidence type="ECO:0000313" key="4">
    <source>
        <dbReference type="Proteomes" id="UP001470230"/>
    </source>
</evidence>
<sequence>MKCQRSRNPLLVQKPVPPPLRRFPDWWLEFYQAINVVKQFTDEIEGNMKFQQDLWIAYTRAKEQFDILKETYVYALILEEFFFKRFIDTCNIEVSQLAYVLTPEGLYDF</sequence>
<dbReference type="Proteomes" id="UP001470230">
    <property type="component" value="Unassembled WGS sequence"/>
</dbReference>
<accession>A0ABR2IJF6</accession>
<dbReference type="EMBL" id="JAPFFF010000686">
    <property type="protein sequence ID" value="KAK8833722.1"/>
    <property type="molecule type" value="Genomic_DNA"/>
</dbReference>
<evidence type="ECO:0000313" key="1">
    <source>
        <dbReference type="EMBL" id="KAK8833722.1"/>
    </source>
</evidence>
<reference evidence="3 4" key="1">
    <citation type="submission" date="2024-04" db="EMBL/GenBank/DDBJ databases">
        <title>Tritrichomonas musculus Genome.</title>
        <authorList>
            <person name="Alves-Ferreira E."/>
            <person name="Grigg M."/>
            <person name="Lorenzi H."/>
            <person name="Galac M."/>
        </authorList>
    </citation>
    <scope>NUCLEOTIDE SEQUENCE [LARGE SCALE GENOMIC DNA]</scope>
    <source>
        <strain evidence="3 4">EAF2021</strain>
    </source>
</reference>
<gene>
    <name evidence="3" type="ORF">M9Y10_011475</name>
    <name evidence="2" type="ORF">M9Y10_032952</name>
    <name evidence="1" type="ORF">M9Y10_040656</name>
</gene>
<comment type="caution">
    <text evidence="3">The sequence shown here is derived from an EMBL/GenBank/DDBJ whole genome shotgun (WGS) entry which is preliminary data.</text>
</comment>